<dbReference type="PANTHER" id="PTHR11452:SF61">
    <property type="entry name" value="ALPHA-GALACTOSIDASE B-RELATED"/>
    <property type="match status" value="1"/>
</dbReference>
<evidence type="ECO:0000259" key="12">
    <source>
        <dbReference type="Pfam" id="PF17801"/>
    </source>
</evidence>
<dbReference type="InterPro" id="IPR002241">
    <property type="entry name" value="Glyco_hydro_27"/>
</dbReference>
<dbReference type="InterPro" id="IPR017853">
    <property type="entry name" value="GH"/>
</dbReference>
<sequence length="863" mass="97321">PKPKLALERPNSIGKLPALGWNSWNAYFCDVDQDKILTAARAMVDLGFKDAGYEYVILDDCWSVKDGRDPDTNRLQPDLTKFPAGMNGTADEVHSSGLKFGMYSSAGTQTCASYPGSLGYEAIDAETFAEWGVDYLKYDNCKINGSCTDQTPETEYYTWPSSRPFCATEFPVDGVDYSTSKTAQRFKTMENALLEQERTILYSLCQWGVNQVWTWGNETANSWRMSNDIGFGTPSWARVLEILNVNSFLLDYTNFWGRNDPDILEVGNGLSLEEDRSHFALWAMMKGPLLMGTDLTQLDETRIALLQNKYLLAFNQDTLIGEPAKPYKWGQNEDWTFNSSVPAMYWSGASTNGTMVAMFNPLDSELSMSAIWEEIPQLGAAGRRHVFDVWTGEDKGCSEDQMTTDVASHDTVVYLIGYGKRVQWVHDVATRGHQKGLQATFLENHCRLGLQRTAPESSTNDLRDTQDCNSGTSLETVSEREGIIPRLPSNPPPTDLETLKGYYRDHIARLMAWFHSDDNLYRTQVLSMVSTSPVLRLAISAISTLHWNATRQADQLPLAEDIRDQAVQSITASVRAITDSTEYIDLEMARWMLASIMVLSCCEMIELGATAADWHRRAARSLVNVVKTMAWREDVLLVFLMNQLSEYDVLSCTTSFDLADVQAAILPTARRNGPSFSRLLCLIHEITLQNRKSLVIPGDQREAPSLTCLQLRYELEMARGETLTSIGDATSYDRTQERDFVRLVDLYCKAALLYARQACREWKAIAGDSIIDDFFYTLKTFDEAKSLCQNLAWPLFIAGTEVREDPGKQEEVITIFAEIRSVTGFDHFRELVEFLSSFWSGSSSDWLSHAKQWEQRGKRILAV</sequence>
<dbReference type="GO" id="GO:0005576">
    <property type="term" value="C:extracellular region"/>
    <property type="evidence" value="ECO:0007669"/>
    <property type="project" value="UniProtKB-SubCell"/>
</dbReference>
<evidence type="ECO:0000256" key="3">
    <source>
        <dbReference type="ARBA" id="ARBA00004613"/>
    </source>
</evidence>
<dbReference type="SUPFAM" id="SSF51011">
    <property type="entry name" value="Glycosyl hydrolase domain"/>
    <property type="match status" value="1"/>
</dbReference>
<evidence type="ECO:0000256" key="8">
    <source>
        <dbReference type="ARBA" id="ARBA00023180"/>
    </source>
</evidence>
<dbReference type="PRINTS" id="PR00740">
    <property type="entry name" value="GLHYDRLASE27"/>
</dbReference>
<reference evidence="13 14" key="1">
    <citation type="journal article" date="2018" name="BMC Genomics">
        <title>Genomic evidence for intraspecific hybridization in a clonal and extremely halotolerant yeast.</title>
        <authorList>
            <person name="Gostincar C."/>
            <person name="Stajich J.E."/>
            <person name="Zupancic J."/>
            <person name="Zalar P."/>
            <person name="Gunde-Cimerman N."/>
        </authorList>
    </citation>
    <scope>NUCLEOTIDE SEQUENCE [LARGE SCALE GENOMIC DNA]</scope>
    <source>
        <strain evidence="13 14">EXF-171</strain>
    </source>
</reference>
<keyword evidence="6" id="KW-0732">Signal</keyword>
<dbReference type="Gene3D" id="2.60.40.1180">
    <property type="entry name" value="Golgi alpha-mannosidase II"/>
    <property type="match status" value="1"/>
</dbReference>
<evidence type="ECO:0000256" key="2">
    <source>
        <dbReference type="ARBA" id="ARBA00003969"/>
    </source>
</evidence>
<evidence type="ECO:0000256" key="11">
    <source>
        <dbReference type="SAM" id="MobiDB-lite"/>
    </source>
</evidence>
<keyword evidence="7 10" id="KW-0378">Hydrolase</keyword>
<dbReference type="InterPro" id="IPR013785">
    <property type="entry name" value="Aldolase_TIM"/>
</dbReference>
<comment type="catalytic activity">
    <reaction evidence="1 10">
        <text>Hydrolysis of terminal, non-reducing alpha-D-galactose residues in alpha-D-galactosides, including galactose oligosaccharides, galactomannans and galactolipids.</text>
        <dbReference type="EC" id="3.2.1.22"/>
    </reaction>
</comment>
<evidence type="ECO:0000256" key="4">
    <source>
        <dbReference type="ARBA" id="ARBA00009743"/>
    </source>
</evidence>
<comment type="function">
    <text evidence="2">Hydrolyzes a variety of simple alpha-D-galactoside as well as more complex molecules such as oligosaccharides and polysaccharides.</text>
</comment>
<proteinExistence type="inferred from homology"/>
<dbReference type="InterPro" id="IPR013780">
    <property type="entry name" value="Glyco_hydro_b"/>
</dbReference>
<evidence type="ECO:0000256" key="1">
    <source>
        <dbReference type="ARBA" id="ARBA00001255"/>
    </source>
</evidence>
<dbReference type="VEuPathDB" id="FungiDB:BTJ68_14920"/>
<evidence type="ECO:0000256" key="9">
    <source>
        <dbReference type="ARBA" id="ARBA00023295"/>
    </source>
</evidence>
<dbReference type="AlphaFoldDB" id="A0A3M7FXY8"/>
<evidence type="ECO:0000313" key="14">
    <source>
        <dbReference type="Proteomes" id="UP000281468"/>
    </source>
</evidence>
<dbReference type="InterPro" id="IPR041233">
    <property type="entry name" value="Melibiase_C"/>
</dbReference>
<dbReference type="Pfam" id="PF17801">
    <property type="entry name" value="Melibiase_C"/>
    <property type="match status" value="1"/>
</dbReference>
<evidence type="ECO:0000256" key="6">
    <source>
        <dbReference type="ARBA" id="ARBA00022729"/>
    </source>
</evidence>
<feature type="region of interest" description="Disordered" evidence="11">
    <location>
        <begin position="454"/>
        <end position="473"/>
    </location>
</feature>
<keyword evidence="9 10" id="KW-0326">Glycosidase</keyword>
<dbReference type="EMBL" id="QWIQ01000326">
    <property type="protein sequence ID" value="RMY93725.1"/>
    <property type="molecule type" value="Genomic_DNA"/>
</dbReference>
<dbReference type="InterPro" id="IPR021858">
    <property type="entry name" value="Fun_TF"/>
</dbReference>
<comment type="caution">
    <text evidence="13">The sequence shown here is derived from an EMBL/GenBank/DDBJ whole genome shotgun (WGS) entry which is preliminary data.</text>
</comment>
<dbReference type="Pfam" id="PF16499">
    <property type="entry name" value="Melibiase_2"/>
    <property type="match status" value="2"/>
</dbReference>
<gene>
    <name evidence="13" type="ORF">D0862_09121</name>
</gene>
<feature type="domain" description="Alpha galactosidase C-terminal" evidence="12">
    <location>
        <begin position="345"/>
        <end position="415"/>
    </location>
</feature>
<evidence type="ECO:0000256" key="5">
    <source>
        <dbReference type="ARBA" id="ARBA00022525"/>
    </source>
</evidence>
<dbReference type="Proteomes" id="UP000281468">
    <property type="component" value="Unassembled WGS sequence"/>
</dbReference>
<dbReference type="CDD" id="cd14792">
    <property type="entry name" value="GH27"/>
    <property type="match status" value="1"/>
</dbReference>
<comment type="similarity">
    <text evidence="4 10">Belongs to the glycosyl hydrolase 27 family.</text>
</comment>
<accession>A0A3M7FXY8</accession>
<keyword evidence="8" id="KW-0325">Glycoprotein</keyword>
<feature type="non-terminal residue" evidence="13">
    <location>
        <position position="1"/>
    </location>
</feature>
<organism evidence="13 14">
    <name type="scientific">Hortaea werneckii</name>
    <name type="common">Black yeast</name>
    <name type="synonym">Cladosporium werneckii</name>
    <dbReference type="NCBI Taxonomy" id="91943"/>
    <lineage>
        <taxon>Eukaryota</taxon>
        <taxon>Fungi</taxon>
        <taxon>Dikarya</taxon>
        <taxon>Ascomycota</taxon>
        <taxon>Pezizomycotina</taxon>
        <taxon>Dothideomycetes</taxon>
        <taxon>Dothideomycetidae</taxon>
        <taxon>Mycosphaerellales</taxon>
        <taxon>Teratosphaeriaceae</taxon>
        <taxon>Hortaea</taxon>
    </lineage>
</organism>
<dbReference type="Gene3D" id="3.20.20.70">
    <property type="entry name" value="Aldolase class I"/>
    <property type="match status" value="1"/>
</dbReference>
<dbReference type="Pfam" id="PF11951">
    <property type="entry name" value="Fungal_trans_2"/>
    <property type="match status" value="1"/>
</dbReference>
<dbReference type="PANTHER" id="PTHR11452">
    <property type="entry name" value="ALPHA-GALACTOSIDASE/ALPHA-N-ACETYLGALACTOSAMINIDASE"/>
    <property type="match status" value="1"/>
</dbReference>
<dbReference type="EC" id="3.2.1.22" evidence="10"/>
<name>A0A3M7FXY8_HORWE</name>
<dbReference type="GO" id="GO:0005975">
    <property type="term" value="P:carbohydrate metabolic process"/>
    <property type="evidence" value="ECO:0007669"/>
    <property type="project" value="InterPro"/>
</dbReference>
<evidence type="ECO:0000313" key="13">
    <source>
        <dbReference type="EMBL" id="RMY93725.1"/>
    </source>
</evidence>
<keyword evidence="10" id="KW-1015">Disulfide bond</keyword>
<protein>
    <recommendedName>
        <fullName evidence="10">Alpha-galactosidase</fullName>
        <ecNumber evidence="10">3.2.1.22</ecNumber>
    </recommendedName>
    <alternativeName>
        <fullName evidence="10">Melibiase</fullName>
    </alternativeName>
</protein>
<dbReference type="GO" id="GO:0004557">
    <property type="term" value="F:alpha-galactosidase activity"/>
    <property type="evidence" value="ECO:0007669"/>
    <property type="project" value="UniProtKB-EC"/>
</dbReference>
<dbReference type="PROSITE" id="PS00512">
    <property type="entry name" value="ALPHA_GALACTOSIDASE"/>
    <property type="match status" value="1"/>
</dbReference>
<dbReference type="SUPFAM" id="SSF51445">
    <property type="entry name" value="(Trans)glycosidases"/>
    <property type="match status" value="1"/>
</dbReference>
<evidence type="ECO:0000256" key="7">
    <source>
        <dbReference type="ARBA" id="ARBA00022801"/>
    </source>
</evidence>
<keyword evidence="5" id="KW-0964">Secreted</keyword>
<comment type="subcellular location">
    <subcellularLocation>
        <location evidence="3">Secreted</location>
    </subcellularLocation>
</comment>
<dbReference type="InterPro" id="IPR000111">
    <property type="entry name" value="Glyco_hydro_27/36_CS"/>
</dbReference>
<evidence type="ECO:0000256" key="10">
    <source>
        <dbReference type="RuleBase" id="RU361168"/>
    </source>
</evidence>